<evidence type="ECO:0000256" key="5">
    <source>
        <dbReference type="ARBA" id="ARBA00022679"/>
    </source>
</evidence>
<dbReference type="STRING" id="1314790.A0A1Y1Z849"/>
<evidence type="ECO:0000256" key="9">
    <source>
        <dbReference type="RuleBase" id="RU004075"/>
    </source>
</evidence>
<keyword evidence="5 12" id="KW-0808">Transferase</keyword>
<evidence type="ECO:0000256" key="7">
    <source>
        <dbReference type="PIRSR" id="PIRSR000524-1"/>
    </source>
</evidence>
<evidence type="ECO:0000256" key="6">
    <source>
        <dbReference type="ARBA" id="ARBA00022898"/>
    </source>
</evidence>
<comment type="caution">
    <text evidence="12">The sequence shown here is derived from an EMBL/GenBank/DDBJ whole genome shotgun (WGS) entry which is preliminary data.</text>
</comment>
<feature type="domain" description="Aminotransferase class V" evidence="11">
    <location>
        <begin position="28"/>
        <end position="338"/>
    </location>
</feature>
<protein>
    <recommendedName>
        <fullName evidence="3">alanine--glyoxylate transaminase</fullName>
        <ecNumber evidence="3">2.6.1.44</ecNumber>
    </recommendedName>
</protein>
<evidence type="ECO:0000256" key="8">
    <source>
        <dbReference type="PIRSR" id="PIRSR000524-50"/>
    </source>
</evidence>
<reference evidence="12 13" key="1">
    <citation type="submission" date="2016-07" db="EMBL/GenBank/DDBJ databases">
        <title>Pervasive Adenine N6-methylation of Active Genes in Fungi.</title>
        <authorList>
            <consortium name="DOE Joint Genome Institute"/>
            <person name="Mondo S.J."/>
            <person name="Dannebaum R.O."/>
            <person name="Kuo R.C."/>
            <person name="Labutti K."/>
            <person name="Haridas S."/>
            <person name="Kuo A."/>
            <person name="Salamov A."/>
            <person name="Ahrendt S.R."/>
            <person name="Lipzen A."/>
            <person name="Sullivan W."/>
            <person name="Andreopoulos W.B."/>
            <person name="Clum A."/>
            <person name="Lindquist E."/>
            <person name="Daum C."/>
            <person name="Ramamoorthy G.K."/>
            <person name="Gryganskyi A."/>
            <person name="Culley D."/>
            <person name="Magnuson J.K."/>
            <person name="James T.Y."/>
            <person name="O'Malley M.A."/>
            <person name="Stajich J.E."/>
            <person name="Spatafora J.W."/>
            <person name="Visel A."/>
            <person name="Grigoriev I.V."/>
        </authorList>
    </citation>
    <scope>NUCLEOTIDE SEQUENCE [LARGE SCALE GENOMIC DNA]</scope>
    <source>
        <strain evidence="12 13">CBS 931.73</strain>
    </source>
</reference>
<dbReference type="OrthoDB" id="7403325at2759"/>
<evidence type="ECO:0000313" key="13">
    <source>
        <dbReference type="Proteomes" id="UP000193498"/>
    </source>
</evidence>
<proteinExistence type="inferred from homology"/>
<dbReference type="InterPro" id="IPR000192">
    <property type="entry name" value="Aminotrans_V_dom"/>
</dbReference>
<keyword evidence="6 8" id="KW-0663">Pyridoxal phosphate</keyword>
<dbReference type="EMBL" id="MCFE01000016">
    <property type="protein sequence ID" value="ORY06449.1"/>
    <property type="molecule type" value="Genomic_DNA"/>
</dbReference>
<dbReference type="GO" id="GO:0019265">
    <property type="term" value="P:glycine biosynthetic process, by transamination of glyoxylate"/>
    <property type="evidence" value="ECO:0007669"/>
    <property type="project" value="TreeGrafter"/>
</dbReference>
<dbReference type="GO" id="GO:0004760">
    <property type="term" value="F:L-serine-pyruvate transaminase activity"/>
    <property type="evidence" value="ECO:0007669"/>
    <property type="project" value="TreeGrafter"/>
</dbReference>
<dbReference type="InterPro" id="IPR024169">
    <property type="entry name" value="SP_NH2Trfase/AEP_transaminase"/>
</dbReference>
<evidence type="ECO:0000256" key="1">
    <source>
        <dbReference type="ARBA" id="ARBA00001933"/>
    </source>
</evidence>
<dbReference type="PANTHER" id="PTHR21152">
    <property type="entry name" value="AMINOTRANSFERASE CLASS V"/>
    <property type="match status" value="1"/>
</dbReference>
<dbReference type="SUPFAM" id="SSF53383">
    <property type="entry name" value="PLP-dependent transferases"/>
    <property type="match status" value="1"/>
</dbReference>
<comment type="cofactor">
    <cofactor evidence="1 8 10">
        <name>pyridoxal 5'-phosphate</name>
        <dbReference type="ChEBI" id="CHEBI:597326"/>
    </cofactor>
</comment>
<dbReference type="InterPro" id="IPR015422">
    <property type="entry name" value="PyrdxlP-dep_Trfase_small"/>
</dbReference>
<dbReference type="PIRSF" id="PIRSF000524">
    <property type="entry name" value="SPT"/>
    <property type="match status" value="1"/>
</dbReference>
<dbReference type="FunFam" id="3.90.1150.10:FF:000049">
    <property type="entry name" value="Alanine-glyoxylate aminotransferase 1"/>
    <property type="match status" value="1"/>
</dbReference>
<dbReference type="Proteomes" id="UP000193498">
    <property type="component" value="Unassembled WGS sequence"/>
</dbReference>
<feature type="modified residue" description="N6-(pyridoxal phosphate)lysine" evidence="8">
    <location>
        <position position="193"/>
    </location>
</feature>
<dbReference type="InterPro" id="IPR020578">
    <property type="entry name" value="Aminotrans_V_PyrdxlP_BS"/>
</dbReference>
<accession>A0A1Y1Z849</accession>
<name>A0A1Y1Z849_9FUNG</name>
<dbReference type="EC" id="2.6.1.44" evidence="3"/>
<evidence type="ECO:0000259" key="11">
    <source>
        <dbReference type="Pfam" id="PF00266"/>
    </source>
</evidence>
<comment type="similarity">
    <text evidence="2 9">Belongs to the class-V pyridoxal-phosphate-dependent aminotransferase family.</text>
</comment>
<gene>
    <name evidence="12" type="ORF">K493DRAFT_322524</name>
</gene>
<sequence length="379" mass="41146">MTVDHKLCMIPGPIEFHEDVLNAMATPACSHVDPTFIPIFGECIELVRKAFLTSGQPFIICGSGTLGWDMTAANLVEAGEEVLVCNTGYFGDRFGECFETYGAKVTHVRCPIGNATAVEDVAKALESKTFKLVSITQVDTSTGVLNRVKEITKLVKEKSPNTLVAVDGVCSIGAEELRMDEWGVDVALTASQKALGVPPGLAVLAASKKAIEAFQNRSTPVPNYYANWTRWLPIMNAYESRKPAYFATPAVQLVKALHVALKQLTGRGMDNVFEAHRVASKKFKDTLESWGLKLVPTSRDVAANTMTAVYYPEGIAATDLLPKISAHGVVAAGGLHVEIAPKYFRLGHMSISVLEQERGHLDTTLKAVENALKENSYNF</sequence>
<dbReference type="FunCoup" id="A0A1Y1Z849">
    <property type="interactions" value="6"/>
</dbReference>
<dbReference type="FunFam" id="3.40.640.10:FF:000027">
    <property type="entry name" value="Serine--pyruvate aminotransferase, mitochondrial"/>
    <property type="match status" value="1"/>
</dbReference>
<organism evidence="12 13">
    <name type="scientific">Basidiobolus meristosporus CBS 931.73</name>
    <dbReference type="NCBI Taxonomy" id="1314790"/>
    <lineage>
        <taxon>Eukaryota</taxon>
        <taxon>Fungi</taxon>
        <taxon>Fungi incertae sedis</taxon>
        <taxon>Zoopagomycota</taxon>
        <taxon>Entomophthoromycotina</taxon>
        <taxon>Basidiobolomycetes</taxon>
        <taxon>Basidiobolales</taxon>
        <taxon>Basidiobolaceae</taxon>
        <taxon>Basidiobolus</taxon>
    </lineage>
</organism>
<dbReference type="AlphaFoldDB" id="A0A1Y1Z849"/>
<evidence type="ECO:0000256" key="2">
    <source>
        <dbReference type="ARBA" id="ARBA00009236"/>
    </source>
</evidence>
<dbReference type="GO" id="GO:0005777">
    <property type="term" value="C:peroxisome"/>
    <property type="evidence" value="ECO:0007669"/>
    <property type="project" value="TreeGrafter"/>
</dbReference>
<dbReference type="Gene3D" id="3.40.640.10">
    <property type="entry name" value="Type I PLP-dependent aspartate aminotransferase-like (Major domain)"/>
    <property type="match status" value="1"/>
</dbReference>
<evidence type="ECO:0000256" key="4">
    <source>
        <dbReference type="ARBA" id="ARBA00022576"/>
    </source>
</evidence>
<dbReference type="InterPro" id="IPR015424">
    <property type="entry name" value="PyrdxlP-dep_Trfase"/>
</dbReference>
<dbReference type="InParanoid" id="A0A1Y1Z849"/>
<evidence type="ECO:0000256" key="10">
    <source>
        <dbReference type="RuleBase" id="RU004504"/>
    </source>
</evidence>
<dbReference type="Pfam" id="PF00266">
    <property type="entry name" value="Aminotran_5"/>
    <property type="match status" value="1"/>
</dbReference>
<dbReference type="GO" id="GO:0008453">
    <property type="term" value="F:alanine-glyoxylate transaminase activity"/>
    <property type="evidence" value="ECO:0007669"/>
    <property type="project" value="UniProtKB-EC"/>
</dbReference>
<dbReference type="PROSITE" id="PS00595">
    <property type="entry name" value="AA_TRANSFER_CLASS_5"/>
    <property type="match status" value="1"/>
</dbReference>
<evidence type="ECO:0000313" key="12">
    <source>
        <dbReference type="EMBL" id="ORY06449.1"/>
    </source>
</evidence>
<keyword evidence="13" id="KW-1185">Reference proteome</keyword>
<feature type="binding site" evidence="7">
    <location>
        <position position="345"/>
    </location>
    <ligand>
        <name>substrate</name>
    </ligand>
</feature>
<dbReference type="PANTHER" id="PTHR21152:SF24">
    <property type="entry name" value="ALANINE--GLYOXYLATE AMINOTRANSFERASE 1"/>
    <property type="match status" value="1"/>
</dbReference>
<dbReference type="Gene3D" id="3.90.1150.10">
    <property type="entry name" value="Aspartate Aminotransferase, domain 1"/>
    <property type="match status" value="1"/>
</dbReference>
<evidence type="ECO:0000256" key="3">
    <source>
        <dbReference type="ARBA" id="ARBA00013049"/>
    </source>
</evidence>
<keyword evidence="4" id="KW-0032">Aminotransferase</keyword>
<dbReference type="InterPro" id="IPR015421">
    <property type="entry name" value="PyrdxlP-dep_Trfase_major"/>
</dbReference>